<dbReference type="InterPro" id="IPR045851">
    <property type="entry name" value="AMP-bd_C_sf"/>
</dbReference>
<evidence type="ECO:0000313" key="14">
    <source>
        <dbReference type="EMBL" id="MBB6147219.1"/>
    </source>
</evidence>
<feature type="region of interest" description="Disordered" evidence="10">
    <location>
        <begin position="298"/>
        <end position="354"/>
    </location>
</feature>
<dbReference type="Pfam" id="PF01514">
    <property type="entry name" value="YscJ_FliF"/>
    <property type="match status" value="1"/>
</dbReference>
<dbReference type="InterPro" id="IPR006182">
    <property type="entry name" value="FliF_N_dom"/>
</dbReference>
<organism evidence="14 15">
    <name type="scientific">Silvibacterium bohemicum</name>
    <dbReference type="NCBI Taxonomy" id="1577686"/>
    <lineage>
        <taxon>Bacteria</taxon>
        <taxon>Pseudomonadati</taxon>
        <taxon>Acidobacteriota</taxon>
        <taxon>Terriglobia</taxon>
        <taxon>Terriglobales</taxon>
        <taxon>Acidobacteriaceae</taxon>
        <taxon>Silvibacterium</taxon>
    </lineage>
</organism>
<gene>
    <name evidence="14" type="ORF">HNQ77_005213</name>
</gene>
<dbReference type="NCBIfam" id="TIGR00206">
    <property type="entry name" value="fliF"/>
    <property type="match status" value="1"/>
</dbReference>
<dbReference type="GO" id="GO:0071973">
    <property type="term" value="P:bacterial-type flagellum-dependent cell motility"/>
    <property type="evidence" value="ECO:0007669"/>
    <property type="project" value="InterPro"/>
</dbReference>
<dbReference type="PANTHER" id="PTHR30046:SF0">
    <property type="entry name" value="FLAGELLAR M-RING PROTEIN"/>
    <property type="match status" value="1"/>
</dbReference>
<evidence type="ECO:0000256" key="1">
    <source>
        <dbReference type="ARBA" id="ARBA00004117"/>
    </source>
</evidence>
<dbReference type="Proteomes" id="UP000538666">
    <property type="component" value="Unassembled WGS sequence"/>
</dbReference>
<dbReference type="InterPro" id="IPR000067">
    <property type="entry name" value="FlgMring_FliF"/>
</dbReference>
<evidence type="ECO:0000259" key="13">
    <source>
        <dbReference type="Pfam" id="PF08345"/>
    </source>
</evidence>
<dbReference type="InterPro" id="IPR013556">
    <property type="entry name" value="Flag_M-ring_C"/>
</dbReference>
<dbReference type="PANTHER" id="PTHR30046">
    <property type="entry name" value="FLAGELLAR M-RING PROTEIN"/>
    <property type="match status" value="1"/>
</dbReference>
<dbReference type="PIRSF" id="PIRSF004862">
    <property type="entry name" value="FliF"/>
    <property type="match status" value="1"/>
</dbReference>
<proteinExistence type="inferred from homology"/>
<feature type="domain" description="Flagellar M-ring C-terminal" evidence="13">
    <location>
        <begin position="257"/>
        <end position="417"/>
    </location>
</feature>
<keyword evidence="6 11" id="KW-1133">Transmembrane helix</keyword>
<evidence type="ECO:0000313" key="15">
    <source>
        <dbReference type="Proteomes" id="UP000538666"/>
    </source>
</evidence>
<dbReference type="Gene3D" id="3.30.300.30">
    <property type="match status" value="1"/>
</dbReference>
<keyword evidence="14" id="KW-0282">Flagellum</keyword>
<feature type="compositionally biased region" description="Low complexity" evidence="10">
    <location>
        <begin position="302"/>
        <end position="315"/>
    </location>
</feature>
<evidence type="ECO:0000256" key="4">
    <source>
        <dbReference type="ARBA" id="ARBA00022475"/>
    </source>
</evidence>
<dbReference type="GO" id="GO:0003774">
    <property type="term" value="F:cytoskeletal motor activity"/>
    <property type="evidence" value="ECO:0007669"/>
    <property type="project" value="InterPro"/>
</dbReference>
<feature type="transmembrane region" description="Helical" evidence="11">
    <location>
        <begin position="441"/>
        <end position="459"/>
    </location>
</feature>
<keyword evidence="5 11" id="KW-0812">Transmembrane</keyword>
<sequence length="533" mass="57634">MDENRQPAAASGNKGLEERALTLFSHLGLRLKELPPAQRKWLAIAVAFSVVCVAAIVWYATRTDWRTLYAGLDAGDAREMAAELTAASIPYDVSSDGTALRVPAESLDKARLTTTAKGGPRSGRMGFDLFDKPNWVGSEFDEKVNYQRALEGELEHTIGTLADVESARVHLVLPHDSLFNEQQRDAKASVVLKLRHRTLSQDEAEAVRNLVASAVDDLHPEHVVLVDAEGRQLGKSSGSAEIAAYEQQLAAKLVETLEPVAGSGNVHASVNVEYDTSIADEVDETYDPNGVVTLSMQRSEQTAGAATPAGVPGTASNAPNVQPPLYPKTTPETQSEKQESGTYGASKRVRHTTQGAGKLHRLTAAILINYRKAINGKKVSWQPRSAEEMKHLAELAQATVGYDAARGDIVNVENLYFDDQAAPSPPLVERLLQSATASQPLLKLGVVLLGMFGLLFFVVRPVMRNLQIAGKALPSPADSALAATHAMPAPDPALLAAEKQREEAQAIFESVTERLRREPAQSTRLLQSWIHTE</sequence>
<dbReference type="PRINTS" id="PR01009">
    <property type="entry name" value="FLGMRINGFLIF"/>
</dbReference>
<keyword evidence="15" id="KW-1185">Reference proteome</keyword>
<keyword evidence="14" id="KW-0966">Cell projection</keyword>
<evidence type="ECO:0000256" key="3">
    <source>
        <dbReference type="ARBA" id="ARBA00007971"/>
    </source>
</evidence>
<keyword evidence="4" id="KW-1003">Cell membrane</keyword>
<comment type="caution">
    <text evidence="14">The sequence shown here is derived from an EMBL/GenBank/DDBJ whole genome shotgun (WGS) entry which is preliminary data.</text>
</comment>
<reference evidence="14 15" key="1">
    <citation type="submission" date="2020-08" db="EMBL/GenBank/DDBJ databases">
        <title>Genomic Encyclopedia of Type Strains, Phase IV (KMG-IV): sequencing the most valuable type-strain genomes for metagenomic binning, comparative biology and taxonomic classification.</title>
        <authorList>
            <person name="Goeker M."/>
        </authorList>
    </citation>
    <scope>NUCLEOTIDE SEQUENCE [LARGE SCALE GENOMIC DNA]</scope>
    <source>
        <strain evidence="14 15">DSM 103733</strain>
    </source>
</reference>
<evidence type="ECO:0000256" key="7">
    <source>
        <dbReference type="ARBA" id="ARBA00023136"/>
    </source>
</evidence>
<dbReference type="Pfam" id="PF08345">
    <property type="entry name" value="YscJ_FliF_C"/>
    <property type="match status" value="1"/>
</dbReference>
<feature type="transmembrane region" description="Helical" evidence="11">
    <location>
        <begin position="41"/>
        <end position="60"/>
    </location>
</feature>
<dbReference type="AlphaFoldDB" id="A0A841K5K5"/>
<keyword evidence="7 11" id="KW-0472">Membrane</keyword>
<dbReference type="GO" id="GO:0005886">
    <property type="term" value="C:plasma membrane"/>
    <property type="evidence" value="ECO:0007669"/>
    <property type="project" value="UniProtKB-SubCell"/>
</dbReference>
<evidence type="ECO:0000256" key="10">
    <source>
        <dbReference type="SAM" id="MobiDB-lite"/>
    </source>
</evidence>
<accession>A0A841K5K5</accession>
<comment type="subcellular location">
    <subcellularLocation>
        <location evidence="1 9">Bacterial flagellum basal body</location>
    </subcellularLocation>
    <subcellularLocation>
        <location evidence="2">Cell membrane</location>
        <topology evidence="2">Multi-pass membrane protein</topology>
    </subcellularLocation>
</comment>
<protein>
    <recommendedName>
        <fullName evidence="9">Flagellar M-ring protein</fullName>
    </recommendedName>
</protein>
<evidence type="ECO:0000256" key="2">
    <source>
        <dbReference type="ARBA" id="ARBA00004651"/>
    </source>
</evidence>
<evidence type="ECO:0000256" key="9">
    <source>
        <dbReference type="PIRNR" id="PIRNR004862"/>
    </source>
</evidence>
<dbReference type="RefSeq" id="WP_050060195.1">
    <property type="nucleotide sequence ID" value="NZ_JACHEK010000013.1"/>
</dbReference>
<evidence type="ECO:0000256" key="6">
    <source>
        <dbReference type="ARBA" id="ARBA00022989"/>
    </source>
</evidence>
<dbReference type="GO" id="GO:0009431">
    <property type="term" value="C:bacterial-type flagellum basal body, MS ring"/>
    <property type="evidence" value="ECO:0007669"/>
    <property type="project" value="InterPro"/>
</dbReference>
<comment type="similarity">
    <text evidence="3 9">Belongs to the FliF family.</text>
</comment>
<keyword evidence="14" id="KW-0969">Cilium</keyword>
<evidence type="ECO:0000256" key="11">
    <source>
        <dbReference type="SAM" id="Phobius"/>
    </source>
</evidence>
<evidence type="ECO:0000259" key="12">
    <source>
        <dbReference type="Pfam" id="PF01514"/>
    </source>
</evidence>
<name>A0A841K5K5_9BACT</name>
<feature type="domain" description="Flagellar M-ring N-terminal" evidence="12">
    <location>
        <begin position="61"/>
        <end position="233"/>
    </location>
</feature>
<evidence type="ECO:0000256" key="8">
    <source>
        <dbReference type="ARBA" id="ARBA00023143"/>
    </source>
</evidence>
<dbReference type="OrthoDB" id="9807026at2"/>
<dbReference type="EMBL" id="JACHEK010000013">
    <property type="protein sequence ID" value="MBB6147219.1"/>
    <property type="molecule type" value="Genomic_DNA"/>
</dbReference>
<evidence type="ECO:0000256" key="5">
    <source>
        <dbReference type="ARBA" id="ARBA00022692"/>
    </source>
</evidence>
<dbReference type="InterPro" id="IPR043427">
    <property type="entry name" value="YscJ/FliF"/>
</dbReference>
<keyword evidence="8 9" id="KW-0975">Bacterial flagellum</keyword>
<comment type="function">
    <text evidence="9">The M ring may be actively involved in energy transduction.</text>
</comment>